<evidence type="ECO:0000256" key="1">
    <source>
        <dbReference type="SAM" id="Coils"/>
    </source>
</evidence>
<keyword evidence="1" id="KW-0175">Coiled coil</keyword>
<keyword evidence="3" id="KW-1185">Reference proteome</keyword>
<dbReference type="RefSeq" id="XP_003646852.1">
    <property type="nucleotide sequence ID" value="XM_003646804.1"/>
</dbReference>
<gene>
    <name evidence="2" type="ordered locus">Ecym_5271</name>
</gene>
<dbReference type="KEGG" id="erc:Ecym_5271"/>
<dbReference type="HOGENOM" id="CLU_912079_0_0_1"/>
<dbReference type="EMBL" id="CP002501">
    <property type="protein sequence ID" value="AET40035.1"/>
    <property type="molecule type" value="Genomic_DNA"/>
</dbReference>
<name>I6ND93_ERECY</name>
<sequence>MDSFTQSFIRFLKGLQLDLPIRQNAIQLSDLGFLKLLFVKVLHNKKVNDQDFASWESFDRYIRSLDISGVGSLLNEFEYPLIEHLKYPFTEPGLLQLEILCHILLKWIHKQGHTFPPNFPKADAYRLNDALKHVPYGEYTILKWRMNQSSRKNEDLTKTVKDIETKLQACINAKRSLEKRLKETSDINSELEREKMDLEILCDNKLKELTKLNKKYLKVVKDYEQVQRENEDLKSQKIDTKNSVSPIFEVPIVVNTPETPLQIESKTFSQTSPETATLEEEIKFLKQECNLLSRWIHEHFNDNKTR</sequence>
<feature type="coiled-coil region" evidence="1">
    <location>
        <begin position="146"/>
        <end position="243"/>
    </location>
</feature>
<dbReference type="InParanoid" id="I6ND93"/>
<organism evidence="2 3">
    <name type="scientific">Eremothecium cymbalariae (strain CBS 270.75 / DBVPG 7215 / KCTC 17166 / NRRL Y-17582)</name>
    <name type="common">Yeast</name>
    <dbReference type="NCBI Taxonomy" id="931890"/>
    <lineage>
        <taxon>Eukaryota</taxon>
        <taxon>Fungi</taxon>
        <taxon>Dikarya</taxon>
        <taxon>Ascomycota</taxon>
        <taxon>Saccharomycotina</taxon>
        <taxon>Saccharomycetes</taxon>
        <taxon>Saccharomycetales</taxon>
        <taxon>Saccharomycetaceae</taxon>
        <taxon>Eremothecium</taxon>
    </lineage>
</organism>
<evidence type="ECO:0000313" key="2">
    <source>
        <dbReference type="EMBL" id="AET40035.1"/>
    </source>
</evidence>
<proteinExistence type="predicted"/>
<dbReference type="OrthoDB" id="4057748at2759"/>
<reference evidence="2 3" key="1">
    <citation type="journal article" date="2011" name="G3 (Bethesda)">
        <title>Genome evolution in the Eremothecium clade of the Saccharomyces complex revealed by comparative genomics.</title>
        <authorList>
            <person name="Wendland J."/>
            <person name="Walther A."/>
        </authorList>
    </citation>
    <scope>NUCLEOTIDE SEQUENCE [LARGE SCALE GENOMIC DNA]</scope>
    <source>
        <strain evidence="3">CBS 270.75 / DBVPG 7215 / KCTC 17166 / NRRL Y-17582</strain>
    </source>
</reference>
<evidence type="ECO:0000313" key="3">
    <source>
        <dbReference type="Proteomes" id="UP000006790"/>
    </source>
</evidence>
<accession>I6ND93</accession>
<dbReference type="GeneID" id="11468374"/>
<dbReference type="AlphaFoldDB" id="I6ND93"/>
<dbReference type="Proteomes" id="UP000006790">
    <property type="component" value="Chromosome 5"/>
</dbReference>
<dbReference type="OMA" id="CINAKRS"/>
<protein>
    <submittedName>
        <fullName evidence="2">Uncharacterized protein</fullName>
    </submittedName>
</protein>